<evidence type="ECO:0000313" key="1">
    <source>
        <dbReference type="EMBL" id="GME82313.1"/>
    </source>
</evidence>
<gene>
    <name evidence="1" type="ORF">Amon02_000544300</name>
</gene>
<keyword evidence="2" id="KW-1185">Reference proteome</keyword>
<protein>
    <submittedName>
        <fullName evidence="1">Unnamed protein product</fullName>
    </submittedName>
</protein>
<dbReference type="Proteomes" id="UP001165064">
    <property type="component" value="Unassembled WGS sequence"/>
</dbReference>
<accession>A0ACB5T6U1</accession>
<name>A0ACB5T6U1_AMBMO</name>
<proteinExistence type="predicted"/>
<dbReference type="EMBL" id="BSXS01003998">
    <property type="protein sequence ID" value="GME82313.1"/>
    <property type="molecule type" value="Genomic_DNA"/>
</dbReference>
<reference evidence="1" key="1">
    <citation type="submission" date="2023-04" db="EMBL/GenBank/DDBJ databases">
        <title>Ambrosiozyma monospora NBRC 10751.</title>
        <authorList>
            <person name="Ichikawa N."/>
            <person name="Sato H."/>
            <person name="Tonouchi N."/>
        </authorList>
    </citation>
    <scope>NUCLEOTIDE SEQUENCE</scope>
    <source>
        <strain evidence="1">NBRC 10751</strain>
    </source>
</reference>
<organism evidence="1 2">
    <name type="scientific">Ambrosiozyma monospora</name>
    <name type="common">Yeast</name>
    <name type="synonym">Endomycopsis monosporus</name>
    <dbReference type="NCBI Taxonomy" id="43982"/>
    <lineage>
        <taxon>Eukaryota</taxon>
        <taxon>Fungi</taxon>
        <taxon>Dikarya</taxon>
        <taxon>Ascomycota</taxon>
        <taxon>Saccharomycotina</taxon>
        <taxon>Pichiomycetes</taxon>
        <taxon>Pichiales</taxon>
        <taxon>Pichiaceae</taxon>
        <taxon>Ambrosiozyma</taxon>
    </lineage>
</organism>
<sequence length="158" mass="18076">MTISNSNLNSKEIGIKLASCLLPEIQTSILKFIIEYFLCFINDIDYNTVYFSDHTTITCSDNMQAQLLSMTRYDDLLDGIICMALEELDLKLTLNDDFDGIFVDEFINFVTSRSVKLKSIEVWAYEFDLARQFSNPNTLKLLESHSNGVFCQFASMVC</sequence>
<comment type="caution">
    <text evidence="1">The sequence shown here is derived from an EMBL/GenBank/DDBJ whole genome shotgun (WGS) entry which is preliminary data.</text>
</comment>
<evidence type="ECO:0000313" key="2">
    <source>
        <dbReference type="Proteomes" id="UP001165064"/>
    </source>
</evidence>